<dbReference type="AlphaFoldDB" id="A0A6J4S518"/>
<feature type="compositionally biased region" description="Basic residues" evidence="1">
    <location>
        <begin position="15"/>
        <end position="27"/>
    </location>
</feature>
<organism evidence="2">
    <name type="scientific">uncultured Solirubrobacteraceae bacterium</name>
    <dbReference type="NCBI Taxonomy" id="1162706"/>
    <lineage>
        <taxon>Bacteria</taxon>
        <taxon>Bacillati</taxon>
        <taxon>Actinomycetota</taxon>
        <taxon>Thermoleophilia</taxon>
        <taxon>Solirubrobacterales</taxon>
        <taxon>Solirubrobacteraceae</taxon>
        <taxon>environmental samples</taxon>
    </lineage>
</organism>
<feature type="non-terminal residue" evidence="2">
    <location>
        <position position="1"/>
    </location>
</feature>
<sequence>GSATCHDRHDGPRAAARRAHRGRRARRAVGGGQGRRLARPHRRGRHDQAEPQPGAVRAHDARRAQGGLRRRV</sequence>
<protein>
    <submittedName>
        <fullName evidence="2">Uncharacterized protein</fullName>
    </submittedName>
</protein>
<dbReference type="EMBL" id="CADCVQ010000054">
    <property type="protein sequence ID" value="CAA9486582.1"/>
    <property type="molecule type" value="Genomic_DNA"/>
</dbReference>
<proteinExistence type="predicted"/>
<feature type="compositionally biased region" description="Basic and acidic residues" evidence="1">
    <location>
        <begin position="1"/>
        <end position="12"/>
    </location>
</feature>
<evidence type="ECO:0000313" key="2">
    <source>
        <dbReference type="EMBL" id="CAA9486582.1"/>
    </source>
</evidence>
<name>A0A6J4S518_9ACTN</name>
<accession>A0A6J4S518</accession>
<evidence type="ECO:0000256" key="1">
    <source>
        <dbReference type="SAM" id="MobiDB-lite"/>
    </source>
</evidence>
<gene>
    <name evidence="2" type="ORF">AVDCRST_MAG67-2166</name>
</gene>
<feature type="region of interest" description="Disordered" evidence="1">
    <location>
        <begin position="1"/>
        <end position="72"/>
    </location>
</feature>
<feature type="compositionally biased region" description="Basic residues" evidence="1">
    <location>
        <begin position="36"/>
        <end position="45"/>
    </location>
</feature>
<feature type="non-terminal residue" evidence="2">
    <location>
        <position position="72"/>
    </location>
</feature>
<reference evidence="2" key="1">
    <citation type="submission" date="2020-02" db="EMBL/GenBank/DDBJ databases">
        <authorList>
            <person name="Meier V. D."/>
        </authorList>
    </citation>
    <scope>NUCLEOTIDE SEQUENCE</scope>
    <source>
        <strain evidence="2">AVDCRST_MAG67</strain>
    </source>
</reference>